<evidence type="ECO:0000313" key="3">
    <source>
        <dbReference type="Proteomes" id="UP001194469"/>
    </source>
</evidence>
<keyword evidence="3" id="KW-1185">Reference proteome</keyword>
<dbReference type="InterPro" id="IPR013976">
    <property type="entry name" value="HDOD"/>
</dbReference>
<dbReference type="Proteomes" id="UP001194469">
    <property type="component" value="Unassembled WGS sequence"/>
</dbReference>
<evidence type="ECO:0000313" key="2">
    <source>
        <dbReference type="EMBL" id="MBG3878303.1"/>
    </source>
</evidence>
<evidence type="ECO:0000259" key="1">
    <source>
        <dbReference type="PROSITE" id="PS51833"/>
    </source>
</evidence>
<dbReference type="EMBL" id="VRYY01000539">
    <property type="protein sequence ID" value="MBG3878303.1"/>
    <property type="molecule type" value="Genomic_DNA"/>
</dbReference>
<dbReference type="Pfam" id="PF08668">
    <property type="entry name" value="HDOD"/>
    <property type="match status" value="1"/>
</dbReference>
<sequence length="378" mass="40413">MYDPVSDILVGGAVSQAMGLDAQGACARDVQEMAEEAVARRFRLSGTAHPLLVLLRRRAVEALTLTLRAGVSCELPAPRMPLPPEVIHEANTGWVPGDLDGLAERARLPALPQVFLELQHAMEREEPSYEELAAIISKDPRLAASLLRLVNGPLFGFRSPVETVSRAVAAAGTRRVTSLALGTFVLGLFRERPPHVVNLHDFWLHSVATALMAQALATRMGRDDPERYFVAGLLHDIGWLAICAVWPAGAERVLDRCRDQGESLTEAERAELGMTHGEMGAALLRRWNLPPVLVDAVQAHHAPSTVPASDEALLVHLADEAVKAFGIGGTGDDCVQPLDADALAALPISAHDLDAACEVLLEGVDEMYAVLGAGGAHP</sequence>
<proteinExistence type="predicted"/>
<gene>
    <name evidence="2" type="ORF">FVW20_15115</name>
</gene>
<dbReference type="CDD" id="cd00077">
    <property type="entry name" value="HDc"/>
    <property type="match status" value="1"/>
</dbReference>
<dbReference type="InterPro" id="IPR003607">
    <property type="entry name" value="HD/PDEase_dom"/>
</dbReference>
<organism evidence="2 3">
    <name type="scientific">Nitratidesulfovibrio oxamicus</name>
    <dbReference type="NCBI Taxonomy" id="32016"/>
    <lineage>
        <taxon>Bacteria</taxon>
        <taxon>Pseudomonadati</taxon>
        <taxon>Thermodesulfobacteriota</taxon>
        <taxon>Desulfovibrionia</taxon>
        <taxon>Desulfovibrionales</taxon>
        <taxon>Desulfovibrionaceae</taxon>
        <taxon>Nitratidesulfovibrio</taxon>
    </lineage>
</organism>
<feature type="domain" description="HDOD" evidence="1">
    <location>
        <begin position="108"/>
        <end position="303"/>
    </location>
</feature>
<reference evidence="2 3" key="1">
    <citation type="submission" date="2019-08" db="EMBL/GenBank/DDBJ databases">
        <authorList>
            <person name="Luo N."/>
        </authorList>
    </citation>
    <scope>NUCLEOTIDE SEQUENCE [LARGE SCALE GENOMIC DNA]</scope>
    <source>
        <strain evidence="2 3">NCIMB 9442</strain>
    </source>
</reference>
<dbReference type="SUPFAM" id="SSF109604">
    <property type="entry name" value="HD-domain/PDEase-like"/>
    <property type="match status" value="1"/>
</dbReference>
<protein>
    <submittedName>
        <fullName evidence="2">HDOD domain-containing protein</fullName>
    </submittedName>
</protein>
<dbReference type="InterPro" id="IPR006675">
    <property type="entry name" value="HDIG_dom"/>
</dbReference>
<dbReference type="PROSITE" id="PS51833">
    <property type="entry name" value="HDOD"/>
    <property type="match status" value="1"/>
</dbReference>
<name>A0ABS0J759_9BACT</name>
<dbReference type="NCBIfam" id="TIGR00277">
    <property type="entry name" value="HDIG"/>
    <property type="match status" value="1"/>
</dbReference>
<dbReference type="Gene3D" id="1.10.3210.10">
    <property type="entry name" value="Hypothetical protein af1432"/>
    <property type="match status" value="1"/>
</dbReference>
<dbReference type="PANTHER" id="PTHR33525:SF3">
    <property type="entry name" value="RIBONUCLEASE Y"/>
    <property type="match status" value="1"/>
</dbReference>
<dbReference type="InterPro" id="IPR052340">
    <property type="entry name" value="RNase_Y/CdgJ"/>
</dbReference>
<comment type="caution">
    <text evidence="2">The sequence shown here is derived from an EMBL/GenBank/DDBJ whole genome shotgun (WGS) entry which is preliminary data.</text>
</comment>
<accession>A0ABS0J759</accession>
<dbReference type="PANTHER" id="PTHR33525">
    <property type="match status" value="1"/>
</dbReference>